<dbReference type="RefSeq" id="WP_168100238.1">
    <property type="nucleotide sequence ID" value="NZ_JAATEN010000002.1"/>
</dbReference>
<feature type="transmembrane region" description="Helical" evidence="1">
    <location>
        <begin position="12"/>
        <end position="36"/>
    </location>
</feature>
<accession>A0ABX1BWG1</accession>
<evidence type="ECO:0000313" key="2">
    <source>
        <dbReference type="EMBL" id="NJP99633.1"/>
    </source>
</evidence>
<keyword evidence="3" id="KW-1185">Reference proteome</keyword>
<comment type="caution">
    <text evidence="2">The sequence shown here is derived from an EMBL/GenBank/DDBJ whole genome shotgun (WGS) entry which is preliminary data.</text>
</comment>
<dbReference type="Proteomes" id="UP000695264">
    <property type="component" value="Unassembled WGS sequence"/>
</dbReference>
<dbReference type="EMBL" id="JAATEN010000002">
    <property type="protein sequence ID" value="NJP99633.1"/>
    <property type="molecule type" value="Genomic_DNA"/>
</dbReference>
<feature type="transmembrane region" description="Helical" evidence="1">
    <location>
        <begin position="69"/>
        <end position="92"/>
    </location>
</feature>
<keyword evidence="1" id="KW-0812">Transmembrane</keyword>
<evidence type="ECO:0000256" key="1">
    <source>
        <dbReference type="SAM" id="Phobius"/>
    </source>
</evidence>
<sequence>MSPRRRSGGSSAASAIRLVADVAAGILVLWIVMYLLDANRANDLVSFVREAALWLSGWAQGLFTVDLDWLQVVLTFGLPALVYLIIGHALAARLPGRA</sequence>
<keyword evidence="1" id="KW-0472">Membrane</keyword>
<reference evidence="2 3" key="1">
    <citation type="submission" date="2020-03" db="EMBL/GenBank/DDBJ databases">
        <title>WGS of actinomycetes isolated from Thailand.</title>
        <authorList>
            <person name="Thawai C."/>
        </authorList>
    </citation>
    <scope>NUCLEOTIDE SEQUENCE [LARGE SCALE GENOMIC DNA]</scope>
    <source>
        <strain evidence="2 3">PLAI 1-29</strain>
    </source>
</reference>
<keyword evidence="1" id="KW-1133">Transmembrane helix</keyword>
<evidence type="ECO:0000313" key="3">
    <source>
        <dbReference type="Proteomes" id="UP000695264"/>
    </source>
</evidence>
<name>A0ABX1BWG1_9ACTN</name>
<gene>
    <name evidence="2" type="ORF">HCK00_03505</name>
</gene>
<protein>
    <submittedName>
        <fullName evidence="2">Uncharacterized protein</fullName>
    </submittedName>
</protein>
<organism evidence="2 3">
    <name type="scientific">Streptomyces zingiberis</name>
    <dbReference type="NCBI Taxonomy" id="2053010"/>
    <lineage>
        <taxon>Bacteria</taxon>
        <taxon>Bacillati</taxon>
        <taxon>Actinomycetota</taxon>
        <taxon>Actinomycetes</taxon>
        <taxon>Kitasatosporales</taxon>
        <taxon>Streptomycetaceae</taxon>
        <taxon>Streptomyces</taxon>
    </lineage>
</organism>
<proteinExistence type="predicted"/>